<dbReference type="GO" id="GO:0006282">
    <property type="term" value="P:regulation of DNA repair"/>
    <property type="evidence" value="ECO:0007669"/>
    <property type="project" value="UniProtKB-UniRule"/>
</dbReference>
<comment type="similarity">
    <text evidence="2 5">Belongs to the RecX family.</text>
</comment>
<evidence type="ECO:0000256" key="1">
    <source>
        <dbReference type="ARBA" id="ARBA00004496"/>
    </source>
</evidence>
<evidence type="ECO:0000313" key="9">
    <source>
        <dbReference type="Proteomes" id="UP000191040"/>
    </source>
</evidence>
<keyword evidence="4 5" id="KW-0963">Cytoplasm</keyword>
<evidence type="ECO:0000256" key="5">
    <source>
        <dbReference type="HAMAP-Rule" id="MF_01114"/>
    </source>
</evidence>
<dbReference type="STRING" id="1736691.SAMN06295964_0183"/>
<comment type="subcellular location">
    <subcellularLocation>
        <location evidence="1 5">Cytoplasm</location>
    </subcellularLocation>
</comment>
<evidence type="ECO:0000259" key="6">
    <source>
        <dbReference type="Pfam" id="PF02631"/>
    </source>
</evidence>
<feature type="domain" description="RecX first three-helical" evidence="7">
    <location>
        <begin position="19"/>
        <end position="57"/>
    </location>
</feature>
<evidence type="ECO:0000256" key="2">
    <source>
        <dbReference type="ARBA" id="ARBA00009695"/>
    </source>
</evidence>
<dbReference type="InterPro" id="IPR036388">
    <property type="entry name" value="WH-like_DNA-bd_sf"/>
</dbReference>
<dbReference type="HAMAP" id="MF_01114">
    <property type="entry name" value="RecX"/>
    <property type="match status" value="1"/>
</dbReference>
<proteinExistence type="inferred from homology"/>
<dbReference type="RefSeq" id="WP_197684358.1">
    <property type="nucleotide sequence ID" value="NZ_LT796768.1"/>
</dbReference>
<sequence>MIDPTDPDTDPRAVIVAGRTIAMDRLAARDRSRGELLDALARRRFPEDVATVVVDQLESEGLVDDERFARTWVEQRSRAKGLARSVLRMELQRKGVASEVIDVVLDDVDPDAERRAAHLLVQRKLRTVQGLDQSVQVRRLTAMLARKGYAPQVAFDVVRAELDADHVAIESM</sequence>
<accession>A0A1T4YPK6</accession>
<dbReference type="PANTHER" id="PTHR33602:SF1">
    <property type="entry name" value="REGULATORY PROTEIN RECX FAMILY PROTEIN"/>
    <property type="match status" value="1"/>
</dbReference>
<evidence type="ECO:0000256" key="3">
    <source>
        <dbReference type="ARBA" id="ARBA00018111"/>
    </source>
</evidence>
<dbReference type="InterPro" id="IPR003783">
    <property type="entry name" value="Regulatory_RecX"/>
</dbReference>
<dbReference type="GO" id="GO:0005737">
    <property type="term" value="C:cytoplasm"/>
    <property type="evidence" value="ECO:0007669"/>
    <property type="project" value="UniProtKB-SubCell"/>
</dbReference>
<keyword evidence="9" id="KW-1185">Reference proteome</keyword>
<dbReference type="Gene3D" id="1.10.10.10">
    <property type="entry name" value="Winged helix-like DNA-binding domain superfamily/Winged helix DNA-binding domain"/>
    <property type="match status" value="2"/>
</dbReference>
<organism evidence="8 9">
    <name type="scientific">Aeromicrobium choanae</name>
    <dbReference type="NCBI Taxonomy" id="1736691"/>
    <lineage>
        <taxon>Bacteria</taxon>
        <taxon>Bacillati</taxon>
        <taxon>Actinomycetota</taxon>
        <taxon>Actinomycetes</taxon>
        <taxon>Propionibacteriales</taxon>
        <taxon>Nocardioidaceae</taxon>
        <taxon>Aeromicrobium</taxon>
    </lineage>
</organism>
<dbReference type="Pfam" id="PF21982">
    <property type="entry name" value="RecX_HTH1"/>
    <property type="match status" value="1"/>
</dbReference>
<evidence type="ECO:0000259" key="7">
    <source>
        <dbReference type="Pfam" id="PF21982"/>
    </source>
</evidence>
<dbReference type="EMBL" id="LT796768">
    <property type="protein sequence ID" value="SKB03195.1"/>
    <property type="molecule type" value="Genomic_DNA"/>
</dbReference>
<gene>
    <name evidence="5" type="primary">recX</name>
    <name evidence="8" type="ORF">SAMN06295964_0183</name>
</gene>
<dbReference type="PANTHER" id="PTHR33602">
    <property type="entry name" value="REGULATORY PROTEIN RECX FAMILY PROTEIN"/>
    <property type="match status" value="1"/>
</dbReference>
<protein>
    <recommendedName>
        <fullName evidence="3 5">Regulatory protein RecX</fullName>
    </recommendedName>
</protein>
<dbReference type="InterPro" id="IPR053926">
    <property type="entry name" value="RecX_HTH_1st"/>
</dbReference>
<evidence type="ECO:0000313" key="8">
    <source>
        <dbReference type="EMBL" id="SKB03195.1"/>
    </source>
</evidence>
<feature type="domain" description="RecX second three-helical" evidence="6">
    <location>
        <begin position="64"/>
        <end position="105"/>
    </location>
</feature>
<dbReference type="AlphaFoldDB" id="A0A1T4YPK6"/>
<comment type="function">
    <text evidence="5">Modulates RecA activity.</text>
</comment>
<dbReference type="Pfam" id="PF02631">
    <property type="entry name" value="RecX_HTH2"/>
    <property type="match status" value="1"/>
</dbReference>
<name>A0A1T4YPK6_9ACTN</name>
<reference evidence="9" key="1">
    <citation type="submission" date="2017-02" db="EMBL/GenBank/DDBJ databases">
        <authorList>
            <person name="Varghese N."/>
            <person name="Submissions S."/>
        </authorList>
    </citation>
    <scope>NUCLEOTIDE SEQUENCE [LARGE SCALE GENOMIC DNA]</scope>
    <source>
        <strain evidence="9">9H-4</strain>
    </source>
</reference>
<dbReference type="InterPro" id="IPR053924">
    <property type="entry name" value="RecX_HTH_2nd"/>
</dbReference>
<evidence type="ECO:0000256" key="4">
    <source>
        <dbReference type="ARBA" id="ARBA00022490"/>
    </source>
</evidence>
<dbReference type="Proteomes" id="UP000191040">
    <property type="component" value="Chromosome I"/>
</dbReference>